<keyword evidence="5 7" id="KW-0472">Membrane</keyword>
<evidence type="ECO:0000256" key="7">
    <source>
        <dbReference type="HAMAP-Rule" id="MF_00631"/>
    </source>
</evidence>
<keyword evidence="4 7" id="KW-1133">Transmembrane helix</keyword>
<accession>A0A6J4HYC5</accession>
<evidence type="ECO:0000313" key="9">
    <source>
        <dbReference type="EMBL" id="CAA9235076.1"/>
    </source>
</evidence>
<evidence type="ECO:0000256" key="2">
    <source>
        <dbReference type="ARBA" id="ARBA00022618"/>
    </source>
</evidence>
<keyword evidence="2 7" id="KW-0132">Cell division</keyword>
<evidence type="ECO:0000256" key="4">
    <source>
        <dbReference type="ARBA" id="ARBA00022989"/>
    </source>
</evidence>
<comment type="function">
    <text evidence="7">Involved in cell division.</text>
</comment>
<sequence>MAEKRKVVQSGRVTPKGTQPPTKGRPGGRNARRGAGPSAAEAETSTARSGRYTPPAPRPQKVSPRWVPIVMGALLVIGMLMIVLNYLNLLPGLDPSNWYLLAGLALITAGFVVATRWR</sequence>
<dbReference type="InterPro" id="IPR009619">
    <property type="entry name" value="CrgA"/>
</dbReference>
<dbReference type="AlphaFoldDB" id="A0A6J4HYC5"/>
<dbReference type="Pfam" id="PF06781">
    <property type="entry name" value="CrgA"/>
    <property type="match status" value="1"/>
</dbReference>
<evidence type="ECO:0000256" key="8">
    <source>
        <dbReference type="SAM" id="MobiDB-lite"/>
    </source>
</evidence>
<gene>
    <name evidence="7" type="primary">crgA</name>
    <name evidence="9" type="ORF">AVDCRST_MAG50-1388</name>
</gene>
<comment type="subcellular location">
    <subcellularLocation>
        <location evidence="7">Cell membrane</location>
        <topology evidence="7">Multi-pass membrane protein</topology>
    </subcellularLocation>
</comment>
<dbReference type="GO" id="GO:0051301">
    <property type="term" value="P:cell division"/>
    <property type="evidence" value="ECO:0007669"/>
    <property type="project" value="UniProtKB-UniRule"/>
</dbReference>
<feature type="region of interest" description="Disordered" evidence="8">
    <location>
        <begin position="1"/>
        <end position="63"/>
    </location>
</feature>
<feature type="transmembrane region" description="Helical" evidence="7">
    <location>
        <begin position="98"/>
        <end position="117"/>
    </location>
</feature>
<evidence type="ECO:0000256" key="6">
    <source>
        <dbReference type="ARBA" id="ARBA00023306"/>
    </source>
</evidence>
<evidence type="ECO:0000256" key="1">
    <source>
        <dbReference type="ARBA" id="ARBA00022475"/>
    </source>
</evidence>
<reference evidence="9" key="1">
    <citation type="submission" date="2020-02" db="EMBL/GenBank/DDBJ databases">
        <authorList>
            <person name="Meier V. D."/>
        </authorList>
    </citation>
    <scope>NUCLEOTIDE SEQUENCE</scope>
    <source>
        <strain evidence="9">AVDCRST_MAG50</strain>
    </source>
</reference>
<evidence type="ECO:0000256" key="3">
    <source>
        <dbReference type="ARBA" id="ARBA00022692"/>
    </source>
</evidence>
<keyword evidence="3 7" id="KW-0812">Transmembrane</keyword>
<proteinExistence type="inferred from homology"/>
<evidence type="ECO:0000256" key="5">
    <source>
        <dbReference type="ARBA" id="ARBA00023136"/>
    </source>
</evidence>
<comment type="similarity">
    <text evidence="7">Belongs to the CrgA family.</text>
</comment>
<dbReference type="HAMAP" id="MF_00631">
    <property type="entry name" value="CrgA"/>
    <property type="match status" value="1"/>
</dbReference>
<keyword evidence="1 7" id="KW-1003">Cell membrane</keyword>
<dbReference type="NCBIfam" id="TIGR01167">
    <property type="entry name" value="LPXTG_anchor"/>
    <property type="match status" value="1"/>
</dbReference>
<dbReference type="GO" id="GO:0005886">
    <property type="term" value="C:plasma membrane"/>
    <property type="evidence" value="ECO:0007669"/>
    <property type="project" value="UniProtKB-SubCell"/>
</dbReference>
<name>A0A6J4HYC5_9ACTN</name>
<dbReference type="EMBL" id="CADCTF010000068">
    <property type="protein sequence ID" value="CAA9235076.1"/>
    <property type="molecule type" value="Genomic_DNA"/>
</dbReference>
<organism evidence="9">
    <name type="scientific">uncultured Acidimicrobiales bacterium</name>
    <dbReference type="NCBI Taxonomy" id="310071"/>
    <lineage>
        <taxon>Bacteria</taxon>
        <taxon>Bacillati</taxon>
        <taxon>Actinomycetota</taxon>
        <taxon>Acidimicrobiia</taxon>
        <taxon>Acidimicrobiales</taxon>
        <taxon>environmental samples</taxon>
    </lineage>
</organism>
<keyword evidence="6 7" id="KW-0131">Cell cycle</keyword>
<feature type="transmembrane region" description="Helical" evidence="7">
    <location>
        <begin position="66"/>
        <end position="86"/>
    </location>
</feature>
<protein>
    <recommendedName>
        <fullName evidence="7">Cell division protein CrgA</fullName>
    </recommendedName>
</protein>
<feature type="compositionally biased region" description="Low complexity" evidence="8">
    <location>
        <begin position="33"/>
        <end position="47"/>
    </location>
</feature>